<proteinExistence type="predicted"/>
<evidence type="ECO:0000313" key="1">
    <source>
        <dbReference type="EMBL" id="AWK85183.1"/>
    </source>
</evidence>
<reference evidence="2" key="1">
    <citation type="submission" date="2018-05" db="EMBL/GenBank/DDBJ databases">
        <title>Azospirillum thermophila sp. nov., a novel isolated from hot spring.</title>
        <authorList>
            <person name="Zhao Z."/>
        </authorList>
    </citation>
    <scope>NUCLEOTIDE SEQUENCE [LARGE SCALE GENOMIC DNA]</scope>
    <source>
        <strain evidence="2">CFH 70021</strain>
    </source>
</reference>
<dbReference type="KEGG" id="azz:DEW08_02395"/>
<gene>
    <name evidence="1" type="ORF">DEW08_02395</name>
</gene>
<dbReference type="EMBL" id="CP029352">
    <property type="protein sequence ID" value="AWK85183.1"/>
    <property type="molecule type" value="Genomic_DNA"/>
</dbReference>
<dbReference type="AlphaFoldDB" id="A0A2S2CL08"/>
<protein>
    <submittedName>
        <fullName evidence="1">Uncharacterized protein</fullName>
    </submittedName>
</protein>
<dbReference type="Proteomes" id="UP000245629">
    <property type="component" value="Chromosome 1"/>
</dbReference>
<sequence length="195" mass="21148">MQTLDARGVLWDVYAGEDLPVDRLTAAAADLASGLRWMPDGELQGDRSLVLLRAAEAAKTAAERKDLLEQATASAMAAVAIAPGQPGVWARLAYLRLLQGEPAPAAAALRLSMLSGSFVPAMMASRIELGLRLLPALDAETTELLRRQIRLFWLVEPNRVAELSERPGANDIVREALNGLTDADMLQFQRLHGKR</sequence>
<accession>A0A2S2CL08</accession>
<keyword evidence="2" id="KW-1185">Reference proteome</keyword>
<organism evidence="1 2">
    <name type="scientific">Azospirillum thermophilum</name>
    <dbReference type="NCBI Taxonomy" id="2202148"/>
    <lineage>
        <taxon>Bacteria</taxon>
        <taxon>Pseudomonadati</taxon>
        <taxon>Pseudomonadota</taxon>
        <taxon>Alphaproteobacteria</taxon>
        <taxon>Rhodospirillales</taxon>
        <taxon>Azospirillaceae</taxon>
        <taxon>Azospirillum</taxon>
    </lineage>
</organism>
<name>A0A2S2CL08_9PROT</name>
<evidence type="ECO:0000313" key="2">
    <source>
        <dbReference type="Proteomes" id="UP000245629"/>
    </source>
</evidence>